<feature type="transmembrane region" description="Helical" evidence="7">
    <location>
        <begin position="86"/>
        <end position="106"/>
    </location>
</feature>
<keyword evidence="6 7" id="KW-0472">Membrane</keyword>
<keyword evidence="4 7" id="KW-0812">Transmembrane</keyword>
<evidence type="ECO:0000256" key="2">
    <source>
        <dbReference type="ARBA" id="ARBA00005985"/>
    </source>
</evidence>
<evidence type="ECO:0000256" key="5">
    <source>
        <dbReference type="ARBA" id="ARBA00022989"/>
    </source>
</evidence>
<comment type="subcellular location">
    <subcellularLocation>
        <location evidence="1">Plastid</location>
        <location evidence="1">Chloroplast membrane</location>
        <topology evidence="1">Multi-pass membrane protein</topology>
    </subcellularLocation>
</comment>
<dbReference type="InterPro" id="IPR000537">
    <property type="entry name" value="UbiA_prenyltransferase"/>
</dbReference>
<evidence type="ECO:0000256" key="1">
    <source>
        <dbReference type="ARBA" id="ARBA00004508"/>
    </source>
</evidence>
<comment type="similarity">
    <text evidence="2">Belongs to the UbiA prenyltransferase family.</text>
</comment>
<keyword evidence="3" id="KW-0808">Transferase</keyword>
<evidence type="ECO:0000256" key="7">
    <source>
        <dbReference type="SAM" id="Phobius"/>
    </source>
</evidence>
<dbReference type="PANTHER" id="PTHR43009">
    <property type="entry name" value="HOMOGENTISATE SOLANESYLTRANSFERASE, CHLOROPLASTIC"/>
    <property type="match status" value="1"/>
</dbReference>
<proteinExistence type="inferred from homology"/>
<organism evidence="8 9">
    <name type="scientific">Psophocarpus tetragonolobus</name>
    <name type="common">Winged bean</name>
    <name type="synonym">Dolichos tetragonolobus</name>
    <dbReference type="NCBI Taxonomy" id="3891"/>
    <lineage>
        <taxon>Eukaryota</taxon>
        <taxon>Viridiplantae</taxon>
        <taxon>Streptophyta</taxon>
        <taxon>Embryophyta</taxon>
        <taxon>Tracheophyta</taxon>
        <taxon>Spermatophyta</taxon>
        <taxon>Magnoliopsida</taxon>
        <taxon>eudicotyledons</taxon>
        <taxon>Gunneridae</taxon>
        <taxon>Pentapetalae</taxon>
        <taxon>rosids</taxon>
        <taxon>fabids</taxon>
        <taxon>Fabales</taxon>
        <taxon>Fabaceae</taxon>
        <taxon>Papilionoideae</taxon>
        <taxon>50 kb inversion clade</taxon>
        <taxon>NPAAA clade</taxon>
        <taxon>indigoferoid/millettioid clade</taxon>
        <taxon>Phaseoleae</taxon>
        <taxon>Psophocarpus</taxon>
    </lineage>
</organism>
<sequence length="149" mass="16616">MIARVLVPCFFMDLYINGVNQVFDLEIDKTFVLKRPLFLPRSLMVSIVFMSLYSIGISLSKDIPDVEGDKKFGIYSFTARLGQKQVFWMCVFFFEMAFGVALLAGASSSASLWIKIVTGLGHATLASILCCCMQRTSSWLSIDKDVTKG</sequence>
<comment type="caution">
    <text evidence="8">The sequence shown here is derived from an EMBL/GenBank/DDBJ whole genome shotgun (WGS) entry which is preliminary data.</text>
</comment>
<dbReference type="GO" id="GO:0016765">
    <property type="term" value="F:transferase activity, transferring alkyl or aryl (other than methyl) groups"/>
    <property type="evidence" value="ECO:0007669"/>
    <property type="project" value="InterPro"/>
</dbReference>
<dbReference type="Pfam" id="PF01040">
    <property type="entry name" value="UbiA"/>
    <property type="match status" value="1"/>
</dbReference>
<feature type="transmembrane region" description="Helical" evidence="7">
    <location>
        <begin position="38"/>
        <end position="60"/>
    </location>
</feature>
<dbReference type="Gene3D" id="1.20.120.1780">
    <property type="entry name" value="UbiA prenyltransferase"/>
    <property type="match status" value="1"/>
</dbReference>
<gene>
    <name evidence="8" type="ORF">VNO78_21034</name>
</gene>
<evidence type="ECO:0000256" key="4">
    <source>
        <dbReference type="ARBA" id="ARBA00022692"/>
    </source>
</evidence>
<name>A0AAN9SB14_PSOTE</name>
<dbReference type="Proteomes" id="UP001386955">
    <property type="component" value="Unassembled WGS sequence"/>
</dbReference>
<dbReference type="EMBL" id="JAYMYS010000005">
    <property type="protein sequence ID" value="KAK7392591.1"/>
    <property type="molecule type" value="Genomic_DNA"/>
</dbReference>
<protein>
    <submittedName>
        <fullName evidence="8">Uncharacterized protein</fullName>
    </submittedName>
</protein>
<evidence type="ECO:0000256" key="3">
    <source>
        <dbReference type="ARBA" id="ARBA00022679"/>
    </source>
</evidence>
<reference evidence="8 9" key="1">
    <citation type="submission" date="2024-01" db="EMBL/GenBank/DDBJ databases">
        <title>The genomes of 5 underutilized Papilionoideae crops provide insights into root nodulation and disease resistanc.</title>
        <authorList>
            <person name="Jiang F."/>
        </authorList>
    </citation>
    <scope>NUCLEOTIDE SEQUENCE [LARGE SCALE GENOMIC DNA]</scope>
    <source>
        <strain evidence="8">DUOXIRENSHENG_FW03</strain>
        <tissue evidence="8">Leaves</tissue>
    </source>
</reference>
<keyword evidence="9" id="KW-1185">Reference proteome</keyword>
<dbReference type="PANTHER" id="PTHR43009:SF6">
    <property type="entry name" value="HOMOGENTISATE PHYTYLTRANSFERASE 1, CHLOROPLASTIC"/>
    <property type="match status" value="1"/>
</dbReference>
<evidence type="ECO:0000313" key="8">
    <source>
        <dbReference type="EMBL" id="KAK7392591.1"/>
    </source>
</evidence>
<dbReference type="AlphaFoldDB" id="A0AAN9SB14"/>
<dbReference type="GO" id="GO:0031969">
    <property type="term" value="C:chloroplast membrane"/>
    <property type="evidence" value="ECO:0007669"/>
    <property type="project" value="UniProtKB-SubCell"/>
</dbReference>
<evidence type="ECO:0000256" key="6">
    <source>
        <dbReference type="ARBA" id="ARBA00023136"/>
    </source>
</evidence>
<accession>A0AAN9SB14</accession>
<keyword evidence="5 7" id="KW-1133">Transmembrane helix</keyword>
<evidence type="ECO:0000313" key="9">
    <source>
        <dbReference type="Proteomes" id="UP001386955"/>
    </source>
</evidence>